<keyword evidence="2" id="KW-1185">Reference proteome</keyword>
<evidence type="ECO:0000313" key="2">
    <source>
        <dbReference type="Proteomes" id="UP000821865"/>
    </source>
</evidence>
<sequence length="92" mass="10523">MRGRLRDRFAAAVAETVVLGRDLRRRRAAADVRTSQKLTEVKERLHCEDLDCVFTKICERSHDERQTQSNTIFSDDVKAQVRAALTTCQSSQ</sequence>
<accession>A0ACB8CV44</accession>
<protein>
    <submittedName>
        <fullName evidence="1">Uncharacterized protein</fullName>
    </submittedName>
</protein>
<name>A0ACB8CV44_DERSI</name>
<evidence type="ECO:0000313" key="1">
    <source>
        <dbReference type="EMBL" id="KAH7953012.1"/>
    </source>
</evidence>
<dbReference type="EMBL" id="CM023473">
    <property type="protein sequence ID" value="KAH7953012.1"/>
    <property type="molecule type" value="Genomic_DNA"/>
</dbReference>
<reference evidence="1" key="1">
    <citation type="submission" date="2020-05" db="EMBL/GenBank/DDBJ databases">
        <title>Large-scale comparative analyses of tick genomes elucidate their genetic diversity and vector capacities.</title>
        <authorList>
            <person name="Jia N."/>
            <person name="Wang J."/>
            <person name="Shi W."/>
            <person name="Du L."/>
            <person name="Sun Y."/>
            <person name="Zhan W."/>
            <person name="Jiang J."/>
            <person name="Wang Q."/>
            <person name="Zhang B."/>
            <person name="Ji P."/>
            <person name="Sakyi L.B."/>
            <person name="Cui X."/>
            <person name="Yuan T."/>
            <person name="Jiang B."/>
            <person name="Yang W."/>
            <person name="Lam T.T.-Y."/>
            <person name="Chang Q."/>
            <person name="Ding S."/>
            <person name="Wang X."/>
            <person name="Zhu J."/>
            <person name="Ruan X."/>
            <person name="Zhao L."/>
            <person name="Wei J."/>
            <person name="Que T."/>
            <person name="Du C."/>
            <person name="Cheng J."/>
            <person name="Dai P."/>
            <person name="Han X."/>
            <person name="Huang E."/>
            <person name="Gao Y."/>
            <person name="Liu J."/>
            <person name="Shao H."/>
            <person name="Ye R."/>
            <person name="Li L."/>
            <person name="Wei W."/>
            <person name="Wang X."/>
            <person name="Wang C."/>
            <person name="Yang T."/>
            <person name="Huo Q."/>
            <person name="Li W."/>
            <person name="Guo W."/>
            <person name="Chen H."/>
            <person name="Zhou L."/>
            <person name="Ni X."/>
            <person name="Tian J."/>
            <person name="Zhou Y."/>
            <person name="Sheng Y."/>
            <person name="Liu T."/>
            <person name="Pan Y."/>
            <person name="Xia L."/>
            <person name="Li J."/>
            <person name="Zhao F."/>
            <person name="Cao W."/>
        </authorList>
    </citation>
    <scope>NUCLEOTIDE SEQUENCE</scope>
    <source>
        <strain evidence="1">Dsil-2018</strain>
    </source>
</reference>
<dbReference type="Proteomes" id="UP000821865">
    <property type="component" value="Chromosome 4"/>
</dbReference>
<gene>
    <name evidence="1" type="ORF">HPB49_003452</name>
</gene>
<comment type="caution">
    <text evidence="1">The sequence shown here is derived from an EMBL/GenBank/DDBJ whole genome shotgun (WGS) entry which is preliminary data.</text>
</comment>
<proteinExistence type="predicted"/>
<organism evidence="1 2">
    <name type="scientific">Dermacentor silvarum</name>
    <name type="common">Tick</name>
    <dbReference type="NCBI Taxonomy" id="543639"/>
    <lineage>
        <taxon>Eukaryota</taxon>
        <taxon>Metazoa</taxon>
        <taxon>Ecdysozoa</taxon>
        <taxon>Arthropoda</taxon>
        <taxon>Chelicerata</taxon>
        <taxon>Arachnida</taxon>
        <taxon>Acari</taxon>
        <taxon>Parasitiformes</taxon>
        <taxon>Ixodida</taxon>
        <taxon>Ixodoidea</taxon>
        <taxon>Ixodidae</taxon>
        <taxon>Rhipicephalinae</taxon>
        <taxon>Dermacentor</taxon>
    </lineage>
</organism>